<dbReference type="GO" id="GO:0072686">
    <property type="term" value="C:mitotic spindle"/>
    <property type="evidence" value="ECO:0007669"/>
    <property type="project" value="TreeGrafter"/>
</dbReference>
<dbReference type="InterPro" id="IPR005314">
    <property type="entry name" value="Peptidase_C50"/>
</dbReference>
<keyword evidence="3" id="KW-0378">Hydrolase</keyword>
<dbReference type="EC" id="3.4.22.49" evidence="2"/>
<organism evidence="6 7">
    <name type="scientific">Cutaneotrichosporon oleaginosum</name>
    <dbReference type="NCBI Taxonomy" id="879819"/>
    <lineage>
        <taxon>Eukaryota</taxon>
        <taxon>Fungi</taxon>
        <taxon>Dikarya</taxon>
        <taxon>Basidiomycota</taxon>
        <taxon>Agaricomycotina</taxon>
        <taxon>Tremellomycetes</taxon>
        <taxon>Trichosporonales</taxon>
        <taxon>Trichosporonaceae</taxon>
        <taxon>Cutaneotrichosporon</taxon>
    </lineage>
</organism>
<protein>
    <recommendedName>
        <fullName evidence="2">separase</fullName>
        <ecNumber evidence="2">3.4.22.49</ecNumber>
    </recommendedName>
</protein>
<dbReference type="RefSeq" id="XP_018279065.1">
    <property type="nucleotide sequence ID" value="XM_018421361.1"/>
</dbReference>
<dbReference type="GO" id="GO:0005634">
    <property type="term" value="C:nucleus"/>
    <property type="evidence" value="ECO:0007669"/>
    <property type="project" value="InterPro"/>
</dbReference>
<dbReference type="GO" id="GO:0004197">
    <property type="term" value="F:cysteine-type endopeptidase activity"/>
    <property type="evidence" value="ECO:0007669"/>
    <property type="project" value="InterPro"/>
</dbReference>
<dbReference type="GO" id="GO:0051307">
    <property type="term" value="P:meiotic chromosome separation"/>
    <property type="evidence" value="ECO:0007669"/>
    <property type="project" value="TreeGrafter"/>
</dbReference>
<proteinExistence type="predicted"/>
<dbReference type="GO" id="GO:0044732">
    <property type="term" value="C:mitotic spindle pole body"/>
    <property type="evidence" value="ECO:0007669"/>
    <property type="project" value="TreeGrafter"/>
</dbReference>
<dbReference type="AlphaFoldDB" id="A0A0J1B4H9"/>
<dbReference type="PROSITE" id="PS51700">
    <property type="entry name" value="SEPARIN"/>
    <property type="match status" value="1"/>
</dbReference>
<comment type="catalytic activity">
    <reaction evidence="1">
        <text>All bonds known to be hydrolyzed by this endopeptidase have arginine in P1 and an acidic residue in P4. P6 is often occupied by an acidic residue or by a hydroxy-amino-acid residue, the phosphorylation of which enhances cleavage.</text>
        <dbReference type="EC" id="3.4.22.49"/>
    </reaction>
</comment>
<dbReference type="OrthoDB" id="10255632at2759"/>
<keyword evidence="4" id="KW-0159">Chromosome partition</keyword>
<feature type="domain" description="Peptidase C50" evidence="5">
    <location>
        <begin position="733"/>
        <end position="830"/>
    </location>
</feature>
<dbReference type="GO" id="GO:0006508">
    <property type="term" value="P:proteolysis"/>
    <property type="evidence" value="ECO:0007669"/>
    <property type="project" value="InterPro"/>
</dbReference>
<dbReference type="GeneID" id="28981964"/>
<reference evidence="6 7" key="1">
    <citation type="submission" date="2015-03" db="EMBL/GenBank/DDBJ databases">
        <title>Genomics and transcriptomics of the oil-accumulating basidiomycete yeast T. oleaginosus allow insights into substrate utilization and the diverse evolutionary trajectories of mating systems in fungi.</title>
        <authorList>
            <consortium name="DOE Joint Genome Institute"/>
            <person name="Kourist R."/>
            <person name="Kracht O."/>
            <person name="Bracharz F."/>
            <person name="Lipzen A."/>
            <person name="Nolan M."/>
            <person name="Ohm R."/>
            <person name="Grigoriev I."/>
            <person name="Sun S."/>
            <person name="Heitman J."/>
            <person name="Bruck T."/>
            <person name="Nowrousian M."/>
        </authorList>
    </citation>
    <scope>NUCLEOTIDE SEQUENCE [LARGE SCALE GENOMIC DNA]</scope>
    <source>
        <strain evidence="6 7">IBC0246</strain>
    </source>
</reference>
<evidence type="ECO:0000313" key="7">
    <source>
        <dbReference type="Proteomes" id="UP000053611"/>
    </source>
</evidence>
<evidence type="ECO:0000256" key="2">
    <source>
        <dbReference type="ARBA" id="ARBA00012489"/>
    </source>
</evidence>
<dbReference type="PANTHER" id="PTHR12792">
    <property type="entry name" value="EXTRA SPINDLE POLES 1-RELATED"/>
    <property type="match status" value="1"/>
</dbReference>
<dbReference type="Proteomes" id="UP000053611">
    <property type="component" value="Unassembled WGS sequence"/>
</dbReference>
<evidence type="ECO:0000259" key="5">
    <source>
        <dbReference type="PROSITE" id="PS51700"/>
    </source>
</evidence>
<keyword evidence="7" id="KW-1185">Reference proteome</keyword>
<dbReference type="PANTHER" id="PTHR12792:SF0">
    <property type="entry name" value="SEPARIN"/>
    <property type="match status" value="1"/>
</dbReference>
<dbReference type="STRING" id="879819.A0A0J1B4H9"/>
<evidence type="ECO:0000256" key="3">
    <source>
        <dbReference type="ARBA" id="ARBA00022801"/>
    </source>
</evidence>
<dbReference type="Pfam" id="PF03568">
    <property type="entry name" value="Separin_C"/>
    <property type="match status" value="1"/>
</dbReference>
<evidence type="ECO:0000256" key="4">
    <source>
        <dbReference type="ARBA" id="ARBA00022829"/>
    </source>
</evidence>
<gene>
    <name evidence="6" type="ORF">CC85DRAFT_274318</name>
</gene>
<dbReference type="EMBL" id="KQ087204">
    <property type="protein sequence ID" value="KLT42574.1"/>
    <property type="molecule type" value="Genomic_DNA"/>
</dbReference>
<dbReference type="GO" id="GO:0005737">
    <property type="term" value="C:cytoplasm"/>
    <property type="evidence" value="ECO:0007669"/>
    <property type="project" value="TreeGrafter"/>
</dbReference>
<dbReference type="InterPro" id="IPR030397">
    <property type="entry name" value="SEPARIN_core_dom"/>
</dbReference>
<name>A0A0J1B4H9_9TREE</name>
<sequence length="916" mass="99168">MAEEDATSAVAHLAVAYRLWSRAAAGIAHIAAEAQEPAGAPAIVPAEDGAAEGKDKEKDKKQAFCFVGKRLGGLQWYFAEALFEATFDIALALAQQGSVKECEYYLNQARGMVSSVRSSTLDARTASHTAEFETRRLNFEKTAEQIDHAVSVLTVDGPEAVEIQRIKGELFSRQAEGLAADELFAGAVEHLVGLDKEFMSAETKMPSARKDSIMPAASLREPLLPLSLGHMLRQRAWLMREGGNLDAYDAIVEQLNCVPRSLSDTPDQLLLEARVAMHDAFKYFKTDLFMSSLTESTIALTMGSPGKRGKDRLSTRHDAVQQLERASAAFRNTLATIAARGRVEDVRQTCVSLALLGAFQTSLGHGSPATTASAASTLASVSSITLHRQLLAAIDSKYPDAEADDMDWPVLDAAVPEPADALQAYWADVRARHADVSLVGDYDLSALPTNWAVVSITVTDDRNTMLVTRHQNGHEAIVFCIPLDRQGRRDGDDESELFSFDAGIAEMRAIMAAADANLKSGKGCESKDDRKAWWRERHELDTRLSELLATIEFCWLGAFKTVLNPRLEFDADALATFRARLDRIFHAAITAGGSDARKAARVRLNDTLLACFATLSSKCRDEEVEDLVYFVLDLYQFHGIAVALAELDFDQIGVDVKAALADLELATGMLERGASDEHLLLALDKNVQSIPWESIPILRGRAVSRIASLPLLLDQVALGATLGADAAHRTLDARNTHYIVNPGGDLPGTQERFGARLRALEADGWAGIAGRPPTEAEMVDALTHSELVMYLGHGGGEAYLRSHKVRALRRCAATMLWGCSSGMLREHGDLDPTGTPHDYLLAGAPCLVANLWDVTDKDIDRVTVHVMDTLGLQAGKIGKGAACSIVQAVSQGRSAARLPYLTGAAVVVYGVPVYLA</sequence>
<accession>A0A0J1B4H9</accession>
<evidence type="ECO:0000256" key="1">
    <source>
        <dbReference type="ARBA" id="ARBA00000451"/>
    </source>
</evidence>
<evidence type="ECO:0000313" key="6">
    <source>
        <dbReference type="EMBL" id="KLT42574.1"/>
    </source>
</evidence>